<organism evidence="1 2">
    <name type="scientific">Sphingobacterium corticis</name>
    <dbReference type="NCBI Taxonomy" id="1812823"/>
    <lineage>
        <taxon>Bacteria</taxon>
        <taxon>Pseudomonadati</taxon>
        <taxon>Bacteroidota</taxon>
        <taxon>Sphingobacteriia</taxon>
        <taxon>Sphingobacteriales</taxon>
        <taxon>Sphingobacteriaceae</taxon>
        <taxon>Sphingobacterium</taxon>
    </lineage>
</organism>
<dbReference type="RefSeq" id="WP_380867754.1">
    <property type="nucleotide sequence ID" value="NZ_JBHUMA010000004.1"/>
</dbReference>
<reference evidence="2" key="1">
    <citation type="journal article" date="2019" name="Int. J. Syst. Evol. Microbiol.">
        <title>The Global Catalogue of Microorganisms (GCM) 10K type strain sequencing project: providing services to taxonomists for standard genome sequencing and annotation.</title>
        <authorList>
            <consortium name="The Broad Institute Genomics Platform"/>
            <consortium name="The Broad Institute Genome Sequencing Center for Infectious Disease"/>
            <person name="Wu L."/>
            <person name="Ma J."/>
        </authorList>
    </citation>
    <scope>NUCLEOTIDE SEQUENCE [LARGE SCALE GENOMIC DNA]</scope>
    <source>
        <strain evidence="2">KCTC 42248</strain>
    </source>
</reference>
<evidence type="ECO:0000313" key="1">
    <source>
        <dbReference type="EMBL" id="MFD2598125.1"/>
    </source>
</evidence>
<protein>
    <submittedName>
        <fullName evidence="1">DUF3078 domain-containing protein</fullName>
    </submittedName>
</protein>
<dbReference type="Proteomes" id="UP001597393">
    <property type="component" value="Unassembled WGS sequence"/>
</dbReference>
<dbReference type="EMBL" id="JBHUMA010000004">
    <property type="protein sequence ID" value="MFD2598125.1"/>
    <property type="molecule type" value="Genomic_DNA"/>
</dbReference>
<proteinExistence type="predicted"/>
<sequence>MKHVICFVALATCLGFGELYAQDLKDLRALPDTSIIGSKKNRPLSIRNVNVPIPELGLSVDYWKHWTKIGLNLNQASFSDNWRDGGVNSVAWSTTGWHKSEFNKNDFNFTTEFDFRYGVLSNDGQLSKKNIDRIFWDNKLAYKFSTNWSIFTSLLFESTFSPGYNYIATETNPRGRQISAFMSPGYLTESLGLEYKPDETFSLRFGTGTARQTFVLDDRVREPLTDTSGRVLGLKAAFGVEPGRTMRSELGFQLVANLDRNLSKNLNLKARYAMLADYQEISRPDHRLDATLTAKVSGIISVTANGILWYDRTRIVEGETSARVQYSQALSMGILFAFPRQ</sequence>
<name>A0ABW5NI75_9SPHI</name>
<dbReference type="InterPro" id="IPR021428">
    <property type="entry name" value="DUF3078"/>
</dbReference>
<gene>
    <name evidence="1" type="ORF">ACFSQ3_04090</name>
</gene>
<evidence type="ECO:0000313" key="2">
    <source>
        <dbReference type="Proteomes" id="UP001597393"/>
    </source>
</evidence>
<accession>A0ABW5NI75</accession>
<comment type="caution">
    <text evidence="1">The sequence shown here is derived from an EMBL/GenBank/DDBJ whole genome shotgun (WGS) entry which is preliminary data.</text>
</comment>
<keyword evidence="2" id="KW-1185">Reference proteome</keyword>
<dbReference type="Pfam" id="PF11276">
    <property type="entry name" value="DUF3078"/>
    <property type="match status" value="1"/>
</dbReference>